<proteinExistence type="inferred from homology"/>
<evidence type="ECO:0000256" key="3">
    <source>
        <dbReference type="SAM" id="Phobius"/>
    </source>
</evidence>
<evidence type="ECO:0000313" key="5">
    <source>
        <dbReference type="EMBL" id="SDF17149.1"/>
    </source>
</evidence>
<name>A0A1G7IXY2_9RHOB</name>
<keyword evidence="3" id="KW-1133">Transmembrane helix</keyword>
<dbReference type="GO" id="GO:0000271">
    <property type="term" value="P:polysaccharide biosynthetic process"/>
    <property type="evidence" value="ECO:0007669"/>
    <property type="project" value="UniProtKB-KW"/>
</dbReference>
<comment type="similarity">
    <text evidence="1">Belongs to the bacterial sugar transferase family.</text>
</comment>
<dbReference type="InterPro" id="IPR003362">
    <property type="entry name" value="Bact_transf"/>
</dbReference>
<dbReference type="STRING" id="521013.SAMN04488567_3556"/>
<feature type="domain" description="Bacterial sugar transferase" evidence="4">
    <location>
        <begin position="48"/>
        <end position="236"/>
    </location>
</feature>
<evidence type="ECO:0000313" key="6">
    <source>
        <dbReference type="Proteomes" id="UP000198922"/>
    </source>
</evidence>
<evidence type="ECO:0000259" key="4">
    <source>
        <dbReference type="Pfam" id="PF02397"/>
    </source>
</evidence>
<keyword evidence="6" id="KW-1185">Reference proteome</keyword>
<evidence type="ECO:0000256" key="2">
    <source>
        <dbReference type="ARBA" id="ARBA00023169"/>
    </source>
</evidence>
<feature type="transmembrane region" description="Helical" evidence="3">
    <location>
        <begin position="55"/>
        <end position="75"/>
    </location>
</feature>
<dbReference type="Pfam" id="PF02397">
    <property type="entry name" value="Bac_transf"/>
    <property type="match status" value="1"/>
</dbReference>
<accession>A0A1G7IXY2</accession>
<reference evidence="6" key="1">
    <citation type="submission" date="2016-10" db="EMBL/GenBank/DDBJ databases">
        <authorList>
            <person name="Varghese N."/>
            <person name="Submissions S."/>
        </authorList>
    </citation>
    <scope>NUCLEOTIDE SEQUENCE [LARGE SCALE GENOMIC DNA]</scope>
    <source>
        <strain evidence="6">DSM 21424</strain>
    </source>
</reference>
<keyword evidence="5" id="KW-0808">Transferase</keyword>
<dbReference type="Proteomes" id="UP000198922">
    <property type="component" value="Unassembled WGS sequence"/>
</dbReference>
<gene>
    <name evidence="5" type="ORF">SAMN04488567_3556</name>
</gene>
<dbReference type="PANTHER" id="PTHR30576">
    <property type="entry name" value="COLANIC BIOSYNTHESIS UDP-GLUCOSE LIPID CARRIER TRANSFERASE"/>
    <property type="match status" value="1"/>
</dbReference>
<dbReference type="PANTHER" id="PTHR30576:SF0">
    <property type="entry name" value="UNDECAPRENYL-PHOSPHATE N-ACETYLGALACTOSAMINYL 1-PHOSPHATE TRANSFERASE-RELATED"/>
    <property type="match status" value="1"/>
</dbReference>
<dbReference type="EMBL" id="FNAT01000008">
    <property type="protein sequence ID" value="SDF17149.1"/>
    <property type="molecule type" value="Genomic_DNA"/>
</dbReference>
<organism evidence="5 6">
    <name type="scientific">Limimaricola pyoseonensis</name>
    <dbReference type="NCBI Taxonomy" id="521013"/>
    <lineage>
        <taxon>Bacteria</taxon>
        <taxon>Pseudomonadati</taxon>
        <taxon>Pseudomonadota</taxon>
        <taxon>Alphaproteobacteria</taxon>
        <taxon>Rhodobacterales</taxon>
        <taxon>Paracoccaceae</taxon>
        <taxon>Limimaricola</taxon>
    </lineage>
</organism>
<protein>
    <submittedName>
        <fullName evidence="5">Sugar transferase involved in LPS biosynthesis (Colanic, teichoic acid)</fullName>
    </submittedName>
</protein>
<evidence type="ECO:0000256" key="1">
    <source>
        <dbReference type="ARBA" id="ARBA00006464"/>
    </source>
</evidence>
<dbReference type="OrthoDB" id="9808602at2"/>
<keyword evidence="3" id="KW-0812">Transmembrane</keyword>
<dbReference type="GO" id="GO:0016780">
    <property type="term" value="F:phosphotransferase activity, for other substituted phosphate groups"/>
    <property type="evidence" value="ECO:0007669"/>
    <property type="project" value="TreeGrafter"/>
</dbReference>
<keyword evidence="2" id="KW-0270">Exopolysaccharide synthesis</keyword>
<keyword evidence="3" id="KW-0472">Membrane</keyword>
<sequence>MSSRPHVRSVRSSLLTFAGPAAGPAPGPVSGLSGLRGPGRGLYRRWLKRGFDLVLVLLTAPATLPLIAILALMVACDGGRPFYSQDRLGRGGRVFRIWKLRSMCPDAEAALAAHLAADPEARAEWDSTQKLRSDPRITRLGRLLRKSSLDELPQLWNVLRGEMSLIGPRPMMPEQRPLYPGRAYFAMRPGISGLWQVAARNSGAFAERAAFDSRYHEAISFGADLRLLLATLRVVLRGTGC</sequence>
<dbReference type="AlphaFoldDB" id="A0A1G7IXY2"/>